<feature type="transmembrane region" description="Helical" evidence="1">
    <location>
        <begin position="179"/>
        <end position="195"/>
    </location>
</feature>
<proteinExistence type="predicted"/>
<dbReference type="Proteomes" id="UP000186609">
    <property type="component" value="Chromosome"/>
</dbReference>
<evidence type="ECO:0000313" key="3">
    <source>
        <dbReference type="Proteomes" id="UP000186609"/>
    </source>
</evidence>
<name>A0A1P8JPY6_9BURK</name>
<evidence type="ECO:0000256" key="1">
    <source>
        <dbReference type="SAM" id="Phobius"/>
    </source>
</evidence>
<gene>
    <name evidence="2" type="ORF">RD110_00030</name>
</gene>
<evidence type="ECO:0000313" key="2">
    <source>
        <dbReference type="EMBL" id="APW35801.1"/>
    </source>
</evidence>
<accession>A0A1P8JPY6</accession>
<dbReference type="STRING" id="1842727.RD110_00030"/>
<feature type="transmembrane region" description="Helical" evidence="1">
    <location>
        <begin position="7"/>
        <end position="25"/>
    </location>
</feature>
<dbReference type="InterPro" id="IPR036938">
    <property type="entry name" value="PAP2/HPO_sf"/>
</dbReference>
<organism evidence="2 3">
    <name type="scientific">Rhodoferax koreensis</name>
    <dbReference type="NCBI Taxonomy" id="1842727"/>
    <lineage>
        <taxon>Bacteria</taxon>
        <taxon>Pseudomonadati</taxon>
        <taxon>Pseudomonadota</taxon>
        <taxon>Betaproteobacteria</taxon>
        <taxon>Burkholderiales</taxon>
        <taxon>Comamonadaceae</taxon>
        <taxon>Rhodoferax</taxon>
    </lineage>
</organism>
<keyword evidence="1" id="KW-0812">Transmembrane</keyword>
<dbReference type="Gene3D" id="1.20.144.10">
    <property type="entry name" value="Phosphatidic acid phosphatase type 2/haloperoxidase"/>
    <property type="match status" value="1"/>
</dbReference>
<feature type="transmembrane region" description="Helical" evidence="1">
    <location>
        <begin position="80"/>
        <end position="97"/>
    </location>
</feature>
<dbReference type="SUPFAM" id="SSF48317">
    <property type="entry name" value="Acid phosphatase/Vanadium-dependent haloperoxidase"/>
    <property type="match status" value="1"/>
</dbReference>
<keyword evidence="3" id="KW-1185">Reference proteome</keyword>
<keyword evidence="1" id="KW-0472">Membrane</keyword>
<sequence length="205" mass="23212">MPREADAAYACAMTSAIFVATYWLANHFTSLRHDVGATVFDWERHIPFVPWTIVPYLSICVFFVLSFFAEGGPIELRRHVARLMLVLLVAMLCYAAFPLRFTFERPVVDGLFHPMYAALVWFDRPYNRAPSLHIAVLLVLWARFSPCRGQWAGRCLHLWFGLIAVSVLTTYQHHVIDVLAGWLLGAGVVAVTALPDGGRPRRARQ</sequence>
<keyword evidence="1" id="KW-1133">Transmembrane helix</keyword>
<feature type="transmembrane region" description="Helical" evidence="1">
    <location>
        <begin position="45"/>
        <end position="68"/>
    </location>
</feature>
<dbReference type="EMBL" id="CP019236">
    <property type="protein sequence ID" value="APW35801.1"/>
    <property type="molecule type" value="Genomic_DNA"/>
</dbReference>
<protein>
    <submittedName>
        <fullName evidence="2">Uncharacterized protein</fullName>
    </submittedName>
</protein>
<reference evidence="2 3" key="1">
    <citation type="submission" date="2017-01" db="EMBL/GenBank/DDBJ databases">
        <authorList>
            <person name="Mah S.A."/>
            <person name="Swanson W.J."/>
            <person name="Moy G.W."/>
            <person name="Vacquier V.D."/>
        </authorList>
    </citation>
    <scope>NUCLEOTIDE SEQUENCE [LARGE SCALE GENOMIC DNA]</scope>
    <source>
        <strain evidence="2 3">DCY110</strain>
    </source>
</reference>
<dbReference type="KEGG" id="rhy:RD110_00030"/>
<dbReference type="AlphaFoldDB" id="A0A1P8JPY6"/>